<dbReference type="SMART" id="SM00850">
    <property type="entry name" value="LytTR"/>
    <property type="match status" value="1"/>
</dbReference>
<evidence type="ECO:0000256" key="1">
    <source>
        <dbReference type="PROSITE-ProRule" id="PRU00169"/>
    </source>
</evidence>
<dbReference type="PANTHER" id="PTHR45526:SF1">
    <property type="entry name" value="TRANSCRIPTIONAL REGULATORY PROTEIN DCUR-RELATED"/>
    <property type="match status" value="1"/>
</dbReference>
<dbReference type="InterPro" id="IPR001789">
    <property type="entry name" value="Sig_transdc_resp-reg_receiver"/>
</dbReference>
<dbReference type="Pfam" id="PF04397">
    <property type="entry name" value="LytTR"/>
    <property type="match status" value="1"/>
</dbReference>
<evidence type="ECO:0000313" key="5">
    <source>
        <dbReference type="Proteomes" id="UP001500067"/>
    </source>
</evidence>
<dbReference type="PROSITE" id="PS50110">
    <property type="entry name" value="RESPONSE_REGULATORY"/>
    <property type="match status" value="1"/>
</dbReference>
<dbReference type="InterPro" id="IPR051271">
    <property type="entry name" value="2C-system_Tx_regulators"/>
</dbReference>
<keyword evidence="5" id="KW-1185">Reference proteome</keyword>
<keyword evidence="4" id="KW-0238">DNA-binding</keyword>
<feature type="domain" description="Response regulatory" evidence="2">
    <location>
        <begin position="4"/>
        <end position="116"/>
    </location>
</feature>
<dbReference type="Pfam" id="PF00072">
    <property type="entry name" value="Response_reg"/>
    <property type="match status" value="1"/>
</dbReference>
<dbReference type="RefSeq" id="WP_345083975.1">
    <property type="nucleotide sequence ID" value="NZ_BAABFA010000019.1"/>
</dbReference>
<evidence type="ECO:0000313" key="4">
    <source>
        <dbReference type="EMBL" id="GAA4468551.1"/>
    </source>
</evidence>
<organism evidence="4 5">
    <name type="scientific">Nemorincola caseinilytica</name>
    <dbReference type="NCBI Taxonomy" id="2054315"/>
    <lineage>
        <taxon>Bacteria</taxon>
        <taxon>Pseudomonadati</taxon>
        <taxon>Bacteroidota</taxon>
        <taxon>Chitinophagia</taxon>
        <taxon>Chitinophagales</taxon>
        <taxon>Chitinophagaceae</taxon>
        <taxon>Nemorincola</taxon>
    </lineage>
</organism>
<dbReference type="InterPro" id="IPR011006">
    <property type="entry name" value="CheY-like_superfamily"/>
</dbReference>
<accession>A0ABP8NNK5</accession>
<feature type="domain" description="HTH LytTR-type" evidence="3">
    <location>
        <begin position="142"/>
        <end position="245"/>
    </location>
</feature>
<proteinExistence type="predicted"/>
<name>A0ABP8NNK5_9BACT</name>
<dbReference type="SMART" id="SM00448">
    <property type="entry name" value="REC"/>
    <property type="match status" value="1"/>
</dbReference>
<dbReference type="Gene3D" id="3.40.50.2300">
    <property type="match status" value="1"/>
</dbReference>
<dbReference type="Proteomes" id="UP001500067">
    <property type="component" value="Unassembled WGS sequence"/>
</dbReference>
<protein>
    <submittedName>
        <fullName evidence="4">LytTR family DNA-binding domain-containing protein</fullName>
    </submittedName>
</protein>
<sequence>MPYTFLVVDDERLNRSYIRNLITDLEPNAVIHEARSAAAARDLLASENIDILFLDIKMPGEDGMQFLSTLEERVFELVITTAYSEYAIKAIKEGAIDYLLKPVKITEFKEALYKAIKRREQAISLTSNRQVNELETALNHTITIHTHKGTKFAMVKHIVYIQADNTYTTIFMSNGEKIITTRPIIKFEETLDNRLFFRIHKSYIINCYHFKEHISKNGDIAAMDNGARLAISRYRLKAFLEFIQNATLK</sequence>
<dbReference type="GO" id="GO:0003677">
    <property type="term" value="F:DNA binding"/>
    <property type="evidence" value="ECO:0007669"/>
    <property type="project" value="UniProtKB-KW"/>
</dbReference>
<dbReference type="Gene3D" id="2.40.50.1020">
    <property type="entry name" value="LytTr DNA-binding domain"/>
    <property type="match status" value="1"/>
</dbReference>
<evidence type="ECO:0000259" key="3">
    <source>
        <dbReference type="PROSITE" id="PS50930"/>
    </source>
</evidence>
<comment type="caution">
    <text evidence="4">The sequence shown here is derived from an EMBL/GenBank/DDBJ whole genome shotgun (WGS) entry which is preliminary data.</text>
</comment>
<keyword evidence="1" id="KW-0597">Phosphoprotein</keyword>
<gene>
    <name evidence="4" type="ORF">GCM10023093_26340</name>
</gene>
<dbReference type="CDD" id="cd17536">
    <property type="entry name" value="REC_YesN-like"/>
    <property type="match status" value="1"/>
</dbReference>
<dbReference type="SUPFAM" id="SSF52172">
    <property type="entry name" value="CheY-like"/>
    <property type="match status" value="1"/>
</dbReference>
<dbReference type="PROSITE" id="PS50930">
    <property type="entry name" value="HTH_LYTTR"/>
    <property type="match status" value="1"/>
</dbReference>
<dbReference type="InterPro" id="IPR007492">
    <property type="entry name" value="LytTR_DNA-bd_dom"/>
</dbReference>
<dbReference type="PANTHER" id="PTHR45526">
    <property type="entry name" value="TRANSCRIPTIONAL REGULATORY PROTEIN DPIA"/>
    <property type="match status" value="1"/>
</dbReference>
<feature type="modified residue" description="4-aspartylphosphate" evidence="1">
    <location>
        <position position="55"/>
    </location>
</feature>
<evidence type="ECO:0000259" key="2">
    <source>
        <dbReference type="PROSITE" id="PS50110"/>
    </source>
</evidence>
<reference evidence="5" key="1">
    <citation type="journal article" date="2019" name="Int. J. Syst. Evol. Microbiol.">
        <title>The Global Catalogue of Microorganisms (GCM) 10K type strain sequencing project: providing services to taxonomists for standard genome sequencing and annotation.</title>
        <authorList>
            <consortium name="The Broad Institute Genomics Platform"/>
            <consortium name="The Broad Institute Genome Sequencing Center for Infectious Disease"/>
            <person name="Wu L."/>
            <person name="Ma J."/>
        </authorList>
    </citation>
    <scope>NUCLEOTIDE SEQUENCE [LARGE SCALE GENOMIC DNA]</scope>
    <source>
        <strain evidence="5">JCM 32105</strain>
    </source>
</reference>
<dbReference type="EMBL" id="BAABFA010000019">
    <property type="protein sequence ID" value="GAA4468551.1"/>
    <property type="molecule type" value="Genomic_DNA"/>
</dbReference>